<reference evidence="3" key="1">
    <citation type="submission" date="2023-02" db="EMBL/GenBank/DDBJ databases">
        <title>Genome of toxic invasive species Heracleum sosnowskyi carries increased number of genes despite the absence of recent whole-genome duplications.</title>
        <authorList>
            <person name="Schelkunov M."/>
            <person name="Shtratnikova V."/>
            <person name="Makarenko M."/>
            <person name="Klepikova A."/>
            <person name="Omelchenko D."/>
            <person name="Novikova G."/>
            <person name="Obukhova E."/>
            <person name="Bogdanov V."/>
            <person name="Penin A."/>
            <person name="Logacheva M."/>
        </authorList>
    </citation>
    <scope>NUCLEOTIDE SEQUENCE</scope>
    <source>
        <strain evidence="3">Hsosn_3</strain>
        <tissue evidence="3">Leaf</tissue>
    </source>
</reference>
<reference evidence="3" key="2">
    <citation type="submission" date="2023-05" db="EMBL/GenBank/DDBJ databases">
        <authorList>
            <person name="Schelkunov M.I."/>
        </authorList>
    </citation>
    <scope>NUCLEOTIDE SEQUENCE</scope>
    <source>
        <strain evidence="3">Hsosn_3</strain>
        <tissue evidence="3">Leaf</tissue>
    </source>
</reference>
<proteinExistence type="predicted"/>
<dbReference type="GO" id="GO:0003676">
    <property type="term" value="F:nucleic acid binding"/>
    <property type="evidence" value="ECO:0007669"/>
    <property type="project" value="InterPro"/>
</dbReference>
<dbReference type="SMART" id="SM00343">
    <property type="entry name" value="ZnF_C2HC"/>
    <property type="match status" value="2"/>
</dbReference>
<gene>
    <name evidence="3" type="ORF">POM88_025294</name>
</gene>
<evidence type="ECO:0000313" key="4">
    <source>
        <dbReference type="Proteomes" id="UP001237642"/>
    </source>
</evidence>
<organism evidence="3 4">
    <name type="scientific">Heracleum sosnowskyi</name>
    <dbReference type="NCBI Taxonomy" id="360622"/>
    <lineage>
        <taxon>Eukaryota</taxon>
        <taxon>Viridiplantae</taxon>
        <taxon>Streptophyta</taxon>
        <taxon>Embryophyta</taxon>
        <taxon>Tracheophyta</taxon>
        <taxon>Spermatophyta</taxon>
        <taxon>Magnoliopsida</taxon>
        <taxon>eudicotyledons</taxon>
        <taxon>Gunneridae</taxon>
        <taxon>Pentapetalae</taxon>
        <taxon>asterids</taxon>
        <taxon>campanulids</taxon>
        <taxon>Apiales</taxon>
        <taxon>Apiaceae</taxon>
        <taxon>Apioideae</taxon>
        <taxon>apioid superclade</taxon>
        <taxon>Tordylieae</taxon>
        <taxon>Tordyliinae</taxon>
        <taxon>Heracleum</taxon>
    </lineage>
</organism>
<feature type="coiled-coil region" evidence="1">
    <location>
        <begin position="41"/>
        <end position="106"/>
    </location>
</feature>
<evidence type="ECO:0000256" key="1">
    <source>
        <dbReference type="SAM" id="Coils"/>
    </source>
</evidence>
<accession>A0AAD8I6R6</accession>
<keyword evidence="1" id="KW-0175">Coiled coil</keyword>
<feature type="domain" description="CCHC-type" evidence="2">
    <location>
        <begin position="232"/>
        <end position="248"/>
    </location>
</feature>
<evidence type="ECO:0000313" key="3">
    <source>
        <dbReference type="EMBL" id="KAK1378550.1"/>
    </source>
</evidence>
<keyword evidence="4" id="KW-1185">Reference proteome</keyword>
<dbReference type="InterPro" id="IPR001878">
    <property type="entry name" value="Znf_CCHC"/>
</dbReference>
<dbReference type="Gene3D" id="4.10.60.10">
    <property type="entry name" value="Zinc finger, CCHC-type"/>
    <property type="match status" value="1"/>
</dbReference>
<dbReference type="Proteomes" id="UP001237642">
    <property type="component" value="Unassembled WGS sequence"/>
</dbReference>
<protein>
    <recommendedName>
        <fullName evidence="2">CCHC-type domain-containing protein</fullName>
    </recommendedName>
</protein>
<evidence type="ECO:0000259" key="2">
    <source>
        <dbReference type="SMART" id="SM00343"/>
    </source>
</evidence>
<dbReference type="EMBL" id="JAUIZM010000006">
    <property type="protein sequence ID" value="KAK1378550.1"/>
    <property type="molecule type" value="Genomic_DNA"/>
</dbReference>
<dbReference type="AlphaFoldDB" id="A0AAD8I6R6"/>
<name>A0AAD8I6R6_9APIA</name>
<dbReference type="GO" id="GO:0008270">
    <property type="term" value="F:zinc ion binding"/>
    <property type="evidence" value="ECO:0007669"/>
    <property type="project" value="InterPro"/>
</dbReference>
<feature type="domain" description="CCHC-type" evidence="2">
    <location>
        <begin position="273"/>
        <end position="289"/>
    </location>
</feature>
<comment type="caution">
    <text evidence="3">The sequence shown here is derived from an EMBL/GenBank/DDBJ whole genome shotgun (WGS) entry which is preliminary data.</text>
</comment>
<sequence length="352" mass="40626">MATVEDKSETSENKVPLTTYAYDIDNISELRIYLKSIHVSYRDQTLENERIKSENLKLKNRNKFLEEELVNMQQVQKERDDAVYVEQELLKRYRKIESELEKERKVIKTWTNSGKDTHQVFQTDTVGLGYCEEDELRFKDKVKVKPQLKPVKFVSESSKLKSVVVKEAVKEPVKICNKQVNVGLMTEKQFKHKLKEVKSVKKHKVSKKKRNGKVGINKRNDYLPNFDAPRKTCHSCGSTNHLASFCTKNKDINSLPSKSGVKDDHVRVRPQTLCTHCGSTWHSIYTCKSYHAIYHNYYELKPNLKWVRANSARVKSDTVSLNSVDSNSAAKANNVKKAKGSKQVWILKSNSL</sequence>